<organism evidence="2 3">
    <name type="scientific">Enterobacter agglomerans</name>
    <name type="common">Erwinia herbicola</name>
    <name type="synonym">Pantoea agglomerans</name>
    <dbReference type="NCBI Taxonomy" id="549"/>
    <lineage>
        <taxon>Bacteria</taxon>
        <taxon>Pseudomonadati</taxon>
        <taxon>Pseudomonadota</taxon>
        <taxon>Gammaproteobacteria</taxon>
        <taxon>Enterobacterales</taxon>
        <taxon>Erwiniaceae</taxon>
        <taxon>Pantoea</taxon>
        <taxon>Pantoea agglomerans group</taxon>
    </lineage>
</organism>
<evidence type="ECO:0000259" key="1">
    <source>
        <dbReference type="SMART" id="SM01022"/>
    </source>
</evidence>
<reference evidence="2 3" key="1">
    <citation type="submission" date="2018-06" db="EMBL/GenBank/DDBJ databases">
        <authorList>
            <consortium name="Pathogen Informatics"/>
            <person name="Doyle S."/>
        </authorList>
    </citation>
    <scope>NUCLEOTIDE SEQUENCE [LARGE SCALE GENOMIC DNA]</scope>
    <source>
        <strain evidence="2 3">NCTC9381</strain>
    </source>
</reference>
<dbReference type="InterPro" id="IPR007374">
    <property type="entry name" value="ASCH_domain"/>
</dbReference>
<evidence type="ECO:0000313" key="2">
    <source>
        <dbReference type="EMBL" id="SUB14981.1"/>
    </source>
</evidence>
<dbReference type="SMART" id="SM01022">
    <property type="entry name" value="ASCH"/>
    <property type="match status" value="1"/>
</dbReference>
<feature type="domain" description="ASCH" evidence="1">
    <location>
        <begin position="18"/>
        <end position="112"/>
    </location>
</feature>
<keyword evidence="2" id="KW-0689">Ribosomal protein</keyword>
<name>A0A379AAS2_ENTAG</name>
<sequence>MITSNKFFLLEMFMKVLLSIKPEYAYLILKGVKRFEFRKSIFKRKGIKTVVIYATMPVGKVIGEFDVGEVISLEPQKLWQLTKPYAGITKDFFDDYFGTKKLAFAISVENPKEYKNPLAIDDFLPGATPPQSYRYI</sequence>
<dbReference type="SUPFAM" id="SSF88697">
    <property type="entry name" value="PUA domain-like"/>
    <property type="match status" value="1"/>
</dbReference>
<keyword evidence="3" id="KW-1185">Reference proteome</keyword>
<dbReference type="Proteomes" id="UP000254640">
    <property type="component" value="Unassembled WGS sequence"/>
</dbReference>
<gene>
    <name evidence="2" type="ORF">NCTC9381_00844</name>
</gene>
<protein>
    <submittedName>
        <fullName evidence="2">50S ribosomal protein L22/uncharacterized domain fusion protein</fullName>
    </submittedName>
</protein>
<keyword evidence="2" id="KW-0687">Ribonucleoprotein</keyword>
<accession>A0A379AAS2</accession>
<evidence type="ECO:0000313" key="3">
    <source>
        <dbReference type="Proteomes" id="UP000254640"/>
    </source>
</evidence>
<dbReference type="Gene3D" id="2.30.130.30">
    <property type="entry name" value="Hypothetical protein"/>
    <property type="match status" value="1"/>
</dbReference>
<dbReference type="Pfam" id="PF04266">
    <property type="entry name" value="ASCH"/>
    <property type="match status" value="1"/>
</dbReference>
<dbReference type="EMBL" id="UGSO01000001">
    <property type="protein sequence ID" value="SUB14981.1"/>
    <property type="molecule type" value="Genomic_DNA"/>
</dbReference>
<dbReference type="InterPro" id="IPR015947">
    <property type="entry name" value="PUA-like_sf"/>
</dbReference>
<dbReference type="AlphaFoldDB" id="A0A379AAS2"/>
<dbReference type="GO" id="GO:0005840">
    <property type="term" value="C:ribosome"/>
    <property type="evidence" value="ECO:0007669"/>
    <property type="project" value="UniProtKB-KW"/>
</dbReference>
<proteinExistence type="predicted"/>